<evidence type="ECO:0000313" key="2">
    <source>
        <dbReference type="Proteomes" id="UP000807306"/>
    </source>
</evidence>
<protein>
    <submittedName>
        <fullName evidence="1">Uncharacterized protein</fullName>
    </submittedName>
</protein>
<comment type="caution">
    <text evidence="1">The sequence shown here is derived from an EMBL/GenBank/DDBJ whole genome shotgun (WGS) entry which is preliminary data.</text>
</comment>
<dbReference type="AlphaFoldDB" id="A0A9P6JPW1"/>
<organism evidence="1 2">
    <name type="scientific">Crepidotus variabilis</name>
    <dbReference type="NCBI Taxonomy" id="179855"/>
    <lineage>
        <taxon>Eukaryota</taxon>
        <taxon>Fungi</taxon>
        <taxon>Dikarya</taxon>
        <taxon>Basidiomycota</taxon>
        <taxon>Agaricomycotina</taxon>
        <taxon>Agaricomycetes</taxon>
        <taxon>Agaricomycetidae</taxon>
        <taxon>Agaricales</taxon>
        <taxon>Agaricineae</taxon>
        <taxon>Crepidotaceae</taxon>
        <taxon>Crepidotus</taxon>
    </lineage>
</organism>
<sequence>MTVPARWKRIIPVFPLLLLSTITYLSWSSSHSFSLEVSSPFEPHSHKGTYNNHNTTSPYSGGWTLPPGYDQLHRTPQEPSTSPPTVLETLKYPSTAPKITIIALWGSREAKRALYLNNFFASVKANPSIDLLLIKFDKYGVGMDCNQPQSVGSPNVREVCLKVDEYWELHVDFLCEKWKCDTAEREAVAKKVRERASGDFVNSYYRPFRAAIFKEWINPGTKIWGWCDLDTMLGNFDRAFPWDIAEDYDLVVPGGPINGDDILLYLPGHLMFFKHSTFVLEEFMTFPNFKTVDAFLNLPWIGISAEESEYSHFAFTNPNLTFLRFDAMTTTPYHISSPGTGIYNIANDAQWDLWTEKPVPSSAESRVVITSVVRDYVRGWKPRPSFTEEGTEYEVKLREGEWPRYTWFPLEYAVDFATDYDKFQFRGRRFIYRRVAGGPIFDRQEDDQIVLFPPSIPSDSFHNRHNRPYLQEMLYNHYQAEKYADWWSLPEEALQPNELLVIGKVKGAQIWDFDSHVHFDTGRKAKALGAGRMKKCHGKYCGRKSASGH</sequence>
<gene>
    <name evidence="1" type="ORF">CPB83DRAFT_893901</name>
</gene>
<dbReference type="EMBL" id="MU157849">
    <property type="protein sequence ID" value="KAF9528932.1"/>
    <property type="molecule type" value="Genomic_DNA"/>
</dbReference>
<accession>A0A9P6JPW1</accession>
<proteinExistence type="predicted"/>
<dbReference type="Proteomes" id="UP000807306">
    <property type="component" value="Unassembled WGS sequence"/>
</dbReference>
<evidence type="ECO:0000313" key="1">
    <source>
        <dbReference type="EMBL" id="KAF9528932.1"/>
    </source>
</evidence>
<name>A0A9P6JPW1_9AGAR</name>
<reference evidence="1" key="1">
    <citation type="submission" date="2020-11" db="EMBL/GenBank/DDBJ databases">
        <authorList>
            <consortium name="DOE Joint Genome Institute"/>
            <person name="Ahrendt S."/>
            <person name="Riley R."/>
            <person name="Andreopoulos W."/>
            <person name="Labutti K."/>
            <person name="Pangilinan J."/>
            <person name="Ruiz-Duenas F.J."/>
            <person name="Barrasa J.M."/>
            <person name="Sanchez-Garcia M."/>
            <person name="Camarero S."/>
            <person name="Miyauchi S."/>
            <person name="Serrano A."/>
            <person name="Linde D."/>
            <person name="Babiker R."/>
            <person name="Drula E."/>
            <person name="Ayuso-Fernandez I."/>
            <person name="Pacheco R."/>
            <person name="Padilla G."/>
            <person name="Ferreira P."/>
            <person name="Barriuso J."/>
            <person name="Kellner H."/>
            <person name="Castanera R."/>
            <person name="Alfaro M."/>
            <person name="Ramirez L."/>
            <person name="Pisabarro A.G."/>
            <person name="Kuo A."/>
            <person name="Tritt A."/>
            <person name="Lipzen A."/>
            <person name="He G."/>
            <person name="Yan M."/>
            <person name="Ng V."/>
            <person name="Cullen D."/>
            <person name="Martin F."/>
            <person name="Rosso M.-N."/>
            <person name="Henrissat B."/>
            <person name="Hibbett D."/>
            <person name="Martinez A.T."/>
            <person name="Grigoriev I.V."/>
        </authorList>
    </citation>
    <scope>NUCLEOTIDE SEQUENCE</scope>
    <source>
        <strain evidence="1">CBS 506.95</strain>
    </source>
</reference>
<dbReference type="OrthoDB" id="2588202at2759"/>
<keyword evidence="2" id="KW-1185">Reference proteome</keyword>